<feature type="compositionally biased region" description="Basic and acidic residues" evidence="1">
    <location>
        <begin position="166"/>
        <end position="175"/>
    </location>
</feature>
<proteinExistence type="predicted"/>
<evidence type="ECO:0000256" key="1">
    <source>
        <dbReference type="SAM" id="MobiDB-lite"/>
    </source>
</evidence>
<feature type="compositionally biased region" description="Polar residues" evidence="1">
    <location>
        <begin position="188"/>
        <end position="198"/>
    </location>
</feature>
<dbReference type="InterPro" id="IPR031441">
    <property type="entry name" value="Brme1"/>
</dbReference>
<feature type="non-terminal residue" evidence="2">
    <location>
        <position position="1"/>
    </location>
</feature>
<feature type="compositionally biased region" description="Gly residues" evidence="1">
    <location>
        <begin position="736"/>
        <end position="745"/>
    </location>
</feature>
<dbReference type="PANTHER" id="PTHR14583:SF0">
    <property type="entry name" value="BREAK REPAIR MEIOTIC RECOMBINASE RECRUITMENT FACTOR 1"/>
    <property type="match status" value="1"/>
</dbReference>
<evidence type="ECO:0000313" key="3">
    <source>
        <dbReference type="Proteomes" id="UP000437017"/>
    </source>
</evidence>
<evidence type="ECO:0000313" key="2">
    <source>
        <dbReference type="EMBL" id="KAB0397913.1"/>
    </source>
</evidence>
<feature type="compositionally biased region" description="Polar residues" evidence="1">
    <location>
        <begin position="853"/>
        <end position="865"/>
    </location>
</feature>
<dbReference type="AlphaFoldDB" id="A0A643CCK4"/>
<feature type="region of interest" description="Disordered" evidence="1">
    <location>
        <begin position="844"/>
        <end position="865"/>
    </location>
</feature>
<dbReference type="PANTHER" id="PTHR14583">
    <property type="entry name" value="UNCHARACTERIZED PROTEIN C19ORF57 FAMILY MEMBER"/>
    <property type="match status" value="1"/>
</dbReference>
<accession>A0A643CCK4</accession>
<dbReference type="Pfam" id="PF15710">
    <property type="entry name" value="Brme1"/>
    <property type="match status" value="1"/>
</dbReference>
<feature type="region of interest" description="Disordered" evidence="1">
    <location>
        <begin position="676"/>
        <end position="773"/>
    </location>
</feature>
<gene>
    <name evidence="2" type="ORF">E2I00_014535</name>
</gene>
<feature type="compositionally biased region" description="Basic residues" evidence="1">
    <location>
        <begin position="708"/>
        <end position="718"/>
    </location>
</feature>
<protein>
    <submittedName>
        <fullName evidence="2">Uncharacterized protein</fullName>
    </submittedName>
</protein>
<feature type="region of interest" description="Disordered" evidence="1">
    <location>
        <begin position="30"/>
        <end position="431"/>
    </location>
</feature>
<feature type="compositionally biased region" description="Low complexity" evidence="1">
    <location>
        <begin position="305"/>
        <end position="320"/>
    </location>
</feature>
<feature type="region of interest" description="Disordered" evidence="1">
    <location>
        <begin position="503"/>
        <end position="540"/>
    </location>
</feature>
<dbReference type="OrthoDB" id="9940137at2759"/>
<sequence>PKVAMTPTLCPLGAQVTPGAARWAQVGVGCPQPRPLGLYPETGTAWRDKMSKRKKLRTSGGKGIRPPKLPKIPRLGDSDGDPQSSKLGHWHHPEETESRSGPAPSAEQSREEPGQAASSSPYEEAGAPSRLLGEPEKEPVRLPPSQNSVGRFVPQFAKPRKTVTGRAERREEDPRSGAFSLETLPEPSAQQARSQPQEESPGLALQETRGPGDQTQADSACPEPSGQSPVTPVPGDGEPQPLASSVASLEWGTGPSASERASQDHLSKHGTNVPDGGSTEEGWVPGDHGQKGHLPGSDPEEEPDQGAPQEGGARGEAGAELPEERQEEEDGILGPEPRSAAQGPPDALQTPSWTGGGAEWSYPTEPEQRALGVAGPDGTVNARVTASPSGKASDGGHSRALLGCMPLTGETTGGREEARREDKPPDDVPGGLAASLALAHEIQEPTIGVPGPDQEGLGGMCLLPLLSQPVGEKAAELGSHSHKQDFKGLSLPLGACAPTVYREAVDGPRPDAGARQGSPDARTGPAGQPEHRAGSSEQAVWEGSPAMELYFLPDSQTQDALEAPGFEAPPEQYRCQMATNPPKPAGSGGKGMARNAVWLEQGGGETGGRGWGLEVRRWCRALGRGFRRAFHCHALPCPPGHRGNRLRAGWVGHQGCAQGGLMTVKGVHLWRRQLEAQQSPPGQSLVELSSEDPNGDQDLRSRQDGGCNRHRARPRHRALQPEVRAGLGSTDPQVPGMGGGDGAAGGRWRAQYSSDPGVSGWARDPQQGASGKLHRSWAPAGCVINPSFAELLGSEEGLEGSQPALQQADSDYARVHACVGAVLEGLVGVCVCVLVQARRPPEVPDVPAKQLETIPQQTPESLLAP</sequence>
<comment type="caution">
    <text evidence="2">The sequence shown here is derived from an EMBL/GenBank/DDBJ whole genome shotgun (WGS) entry which is preliminary data.</text>
</comment>
<feature type="compositionally biased region" description="Basic and acidic residues" evidence="1">
    <location>
        <begin position="413"/>
        <end position="426"/>
    </location>
</feature>
<reference evidence="2 3" key="1">
    <citation type="journal article" date="2019" name="PLoS ONE">
        <title>Genomic analyses reveal an absence of contemporary introgressive admixture between fin whales and blue whales, despite known hybrids.</title>
        <authorList>
            <person name="Westbury M.V."/>
            <person name="Petersen B."/>
            <person name="Lorenzen E.D."/>
        </authorList>
    </citation>
    <scope>NUCLEOTIDE SEQUENCE [LARGE SCALE GENOMIC DNA]</scope>
    <source>
        <strain evidence="2">FinWhale-01</strain>
    </source>
</reference>
<feature type="non-terminal residue" evidence="2">
    <location>
        <position position="865"/>
    </location>
</feature>
<dbReference type="GO" id="GO:1990918">
    <property type="term" value="P:double-strand break repair involved in meiotic recombination"/>
    <property type="evidence" value="ECO:0007669"/>
    <property type="project" value="InterPro"/>
</dbReference>
<keyword evidence="3" id="KW-1185">Reference proteome</keyword>
<dbReference type="Proteomes" id="UP000437017">
    <property type="component" value="Unassembled WGS sequence"/>
</dbReference>
<dbReference type="EMBL" id="SGJD01001864">
    <property type="protein sequence ID" value="KAB0397913.1"/>
    <property type="molecule type" value="Genomic_DNA"/>
</dbReference>
<name>A0A643CCK4_BALPH</name>
<organism evidence="2 3">
    <name type="scientific">Balaenoptera physalus</name>
    <name type="common">Fin whale</name>
    <name type="synonym">Balaena physalus</name>
    <dbReference type="NCBI Taxonomy" id="9770"/>
    <lineage>
        <taxon>Eukaryota</taxon>
        <taxon>Metazoa</taxon>
        <taxon>Chordata</taxon>
        <taxon>Craniata</taxon>
        <taxon>Vertebrata</taxon>
        <taxon>Euteleostomi</taxon>
        <taxon>Mammalia</taxon>
        <taxon>Eutheria</taxon>
        <taxon>Laurasiatheria</taxon>
        <taxon>Artiodactyla</taxon>
        <taxon>Whippomorpha</taxon>
        <taxon>Cetacea</taxon>
        <taxon>Mysticeti</taxon>
        <taxon>Balaenopteridae</taxon>
        <taxon>Balaenoptera</taxon>
    </lineage>
</organism>